<reference evidence="8 9" key="1">
    <citation type="submission" date="2015-04" db="EMBL/GenBank/DDBJ databases">
        <title>Draft Genome Sequence of the Novel Agar-Digesting Marine Bacterium Q1.</title>
        <authorList>
            <person name="Li Y."/>
            <person name="Li D."/>
            <person name="Chen G."/>
            <person name="Du Z."/>
        </authorList>
    </citation>
    <scope>NUCLEOTIDE SEQUENCE [LARGE SCALE GENOMIC DNA]</scope>
    <source>
        <strain evidence="8 9">Q1</strain>
    </source>
</reference>
<dbReference type="GO" id="GO:0004888">
    <property type="term" value="F:transmembrane signaling receptor activity"/>
    <property type="evidence" value="ECO:0007669"/>
    <property type="project" value="InterPro"/>
</dbReference>
<dbReference type="InterPro" id="IPR003660">
    <property type="entry name" value="HAMP_dom"/>
</dbReference>
<dbReference type="InterPro" id="IPR004090">
    <property type="entry name" value="Chemotax_Me-accpt_rcpt"/>
</dbReference>
<feature type="transmembrane region" description="Helical" evidence="5">
    <location>
        <begin position="180"/>
        <end position="202"/>
    </location>
</feature>
<keyword evidence="5" id="KW-0472">Membrane</keyword>
<evidence type="ECO:0000256" key="1">
    <source>
        <dbReference type="ARBA" id="ARBA00004370"/>
    </source>
</evidence>
<dbReference type="PROSITE" id="PS50111">
    <property type="entry name" value="CHEMOTAXIS_TRANSDUC_2"/>
    <property type="match status" value="1"/>
</dbReference>
<name>A0A0J8GVP8_9ALTE</name>
<dbReference type="PANTHER" id="PTHR32089">
    <property type="entry name" value="METHYL-ACCEPTING CHEMOTAXIS PROTEIN MCPB"/>
    <property type="match status" value="1"/>
</dbReference>
<evidence type="ECO:0000259" key="6">
    <source>
        <dbReference type="PROSITE" id="PS50111"/>
    </source>
</evidence>
<evidence type="ECO:0000313" key="8">
    <source>
        <dbReference type="EMBL" id="KMT66822.1"/>
    </source>
</evidence>
<feature type="transmembrane region" description="Helical" evidence="5">
    <location>
        <begin position="12"/>
        <end position="31"/>
    </location>
</feature>
<keyword evidence="2 4" id="KW-0807">Transducer</keyword>
<dbReference type="Proteomes" id="UP000037600">
    <property type="component" value="Unassembled WGS sequence"/>
</dbReference>
<feature type="domain" description="Methyl-accepting transducer" evidence="6">
    <location>
        <begin position="263"/>
        <end position="502"/>
    </location>
</feature>
<dbReference type="PRINTS" id="PR00260">
    <property type="entry name" value="CHEMTRNSDUCR"/>
</dbReference>
<evidence type="ECO:0000256" key="3">
    <source>
        <dbReference type="ARBA" id="ARBA00029447"/>
    </source>
</evidence>
<evidence type="ECO:0000256" key="5">
    <source>
        <dbReference type="SAM" id="Phobius"/>
    </source>
</evidence>
<dbReference type="STRING" id="1513271.XM47_01525"/>
<dbReference type="RefSeq" id="WP_172656488.1">
    <property type="nucleotide sequence ID" value="NZ_KQ130482.1"/>
</dbReference>
<dbReference type="AlphaFoldDB" id="A0A0J8GVP8"/>
<dbReference type="PROSITE" id="PS50885">
    <property type="entry name" value="HAMP"/>
    <property type="match status" value="1"/>
</dbReference>
<evidence type="ECO:0000256" key="4">
    <source>
        <dbReference type="PROSITE-ProRule" id="PRU00284"/>
    </source>
</evidence>
<dbReference type="EMBL" id="LAZL01000002">
    <property type="protein sequence ID" value="KMT66822.1"/>
    <property type="molecule type" value="Genomic_DNA"/>
</dbReference>
<feature type="domain" description="HAMP" evidence="7">
    <location>
        <begin position="205"/>
        <end position="258"/>
    </location>
</feature>
<evidence type="ECO:0000256" key="2">
    <source>
        <dbReference type="ARBA" id="ARBA00023224"/>
    </source>
</evidence>
<dbReference type="SMART" id="SM00283">
    <property type="entry name" value="MA"/>
    <property type="match status" value="1"/>
</dbReference>
<dbReference type="PANTHER" id="PTHR32089:SF112">
    <property type="entry name" value="LYSOZYME-LIKE PROTEIN-RELATED"/>
    <property type="match status" value="1"/>
</dbReference>
<comment type="subcellular location">
    <subcellularLocation>
        <location evidence="1">Membrane</location>
    </subcellularLocation>
</comment>
<protein>
    <recommendedName>
        <fullName evidence="10">Chemotaxis protein</fullName>
    </recommendedName>
</protein>
<dbReference type="PATRIC" id="fig|1513271.3.peg.323"/>
<gene>
    <name evidence="8" type="ORF">XM47_01525</name>
</gene>
<organism evidence="8 9">
    <name type="scientific">Catenovulum maritimum</name>
    <dbReference type="NCBI Taxonomy" id="1513271"/>
    <lineage>
        <taxon>Bacteria</taxon>
        <taxon>Pseudomonadati</taxon>
        <taxon>Pseudomonadota</taxon>
        <taxon>Gammaproteobacteria</taxon>
        <taxon>Alteromonadales</taxon>
        <taxon>Alteromonadaceae</taxon>
        <taxon>Catenovulum</taxon>
    </lineage>
</organism>
<dbReference type="Gene3D" id="1.10.287.950">
    <property type="entry name" value="Methyl-accepting chemotaxis protein"/>
    <property type="match status" value="1"/>
</dbReference>
<evidence type="ECO:0000313" key="9">
    <source>
        <dbReference type="Proteomes" id="UP000037600"/>
    </source>
</evidence>
<keyword evidence="5" id="KW-0812">Transmembrane</keyword>
<evidence type="ECO:0000259" key="7">
    <source>
        <dbReference type="PROSITE" id="PS50885"/>
    </source>
</evidence>
<proteinExistence type="inferred from homology"/>
<comment type="caution">
    <text evidence="8">The sequence shown here is derived from an EMBL/GenBank/DDBJ whole genome shotgun (WGS) entry which is preliminary data.</text>
</comment>
<dbReference type="GO" id="GO:0007165">
    <property type="term" value="P:signal transduction"/>
    <property type="evidence" value="ECO:0007669"/>
    <property type="project" value="UniProtKB-KW"/>
</dbReference>
<keyword evidence="9" id="KW-1185">Reference proteome</keyword>
<dbReference type="InterPro" id="IPR004089">
    <property type="entry name" value="MCPsignal_dom"/>
</dbReference>
<dbReference type="GO" id="GO:0016020">
    <property type="term" value="C:membrane"/>
    <property type="evidence" value="ECO:0007669"/>
    <property type="project" value="UniProtKB-SubCell"/>
</dbReference>
<dbReference type="Pfam" id="PF00015">
    <property type="entry name" value="MCPsignal"/>
    <property type="match status" value="1"/>
</dbReference>
<comment type="similarity">
    <text evidence="3">Belongs to the methyl-accepting chemotaxis (MCP) protein family.</text>
</comment>
<evidence type="ECO:0008006" key="10">
    <source>
        <dbReference type="Google" id="ProtNLM"/>
    </source>
</evidence>
<keyword evidence="5" id="KW-1133">Transmembrane helix</keyword>
<dbReference type="GO" id="GO:0006935">
    <property type="term" value="P:chemotaxis"/>
    <property type="evidence" value="ECO:0007669"/>
    <property type="project" value="InterPro"/>
</dbReference>
<sequence>MRAFFQSISGKVLLGYLSVFIITLCAANILISANHKVNLKTSAFIEQTLPQIDLINQLDSNYMQALLFAYSYYGTTINPAEYLKVVKPLDEKINQQVKKLQVMELANSDLTAKNNRLIRYLYDLNKIMRESSVDWDAARDLLVQLDKQAILITESLDQVKIKVSNHAKYESQVILDDLDFSYYVLLSLVAGICLVSVIAYLISQQKITAPIKHLTSNLSIISDQHDLSRAISLNSKGEVKTMTDSLNSLFDNFRGSITKVSLATSQIFESSRHFTANSQSSNQSITDLSSKVEQVTEQMQNLEHQMIESFECSQLTAAQAQQSADLVAAGQDKVVESAKSINELAVDISKTAEILNSLHQSGEQVSGVVDTIADIAAQTNLLALNAAIEAARAGESGRGFAVVADEVRTLATRTHQSTVEINSMLVKIVEAIGSALATMDSNQAKVRKSEAQAELLVESLELTRGHILQLADTSIKNQALAASSEQSAKNMEQDIIQFKQVANSISDGNLRTITSAEDLTELASQLNDLVKVFKT</sequence>
<dbReference type="SUPFAM" id="SSF58104">
    <property type="entry name" value="Methyl-accepting chemotaxis protein (MCP) signaling domain"/>
    <property type="match status" value="1"/>
</dbReference>
<accession>A0A0J8GVP8</accession>